<dbReference type="HOGENOM" id="CLU_2251197_0_0_1"/>
<proteinExistence type="predicted"/>
<name>A0A0C9T6F8_PLICR</name>
<feature type="transmembrane region" description="Helical" evidence="1">
    <location>
        <begin position="20"/>
        <end position="38"/>
    </location>
</feature>
<evidence type="ECO:0000313" key="2">
    <source>
        <dbReference type="EMBL" id="KII84924.1"/>
    </source>
</evidence>
<reference evidence="2 3" key="1">
    <citation type="submission" date="2014-06" db="EMBL/GenBank/DDBJ databases">
        <title>Evolutionary Origins and Diversification of the Mycorrhizal Mutualists.</title>
        <authorList>
            <consortium name="DOE Joint Genome Institute"/>
            <consortium name="Mycorrhizal Genomics Consortium"/>
            <person name="Kohler A."/>
            <person name="Kuo A."/>
            <person name="Nagy L.G."/>
            <person name="Floudas D."/>
            <person name="Copeland A."/>
            <person name="Barry K.W."/>
            <person name="Cichocki N."/>
            <person name="Veneault-Fourrey C."/>
            <person name="LaButti K."/>
            <person name="Lindquist E.A."/>
            <person name="Lipzen A."/>
            <person name="Lundell T."/>
            <person name="Morin E."/>
            <person name="Murat C."/>
            <person name="Riley R."/>
            <person name="Ohm R."/>
            <person name="Sun H."/>
            <person name="Tunlid A."/>
            <person name="Henrissat B."/>
            <person name="Grigoriev I.V."/>
            <person name="Hibbett D.S."/>
            <person name="Martin F."/>
        </authorList>
    </citation>
    <scope>NUCLEOTIDE SEQUENCE [LARGE SCALE GENOMIC DNA]</scope>
    <source>
        <strain evidence="2 3">FD-325 SS-3</strain>
    </source>
</reference>
<keyword evidence="1" id="KW-0472">Membrane</keyword>
<keyword evidence="1" id="KW-1133">Transmembrane helix</keyword>
<evidence type="ECO:0000313" key="3">
    <source>
        <dbReference type="Proteomes" id="UP000053263"/>
    </source>
</evidence>
<evidence type="ECO:0000256" key="1">
    <source>
        <dbReference type="SAM" id="Phobius"/>
    </source>
</evidence>
<dbReference type="EMBL" id="KN832569">
    <property type="protein sequence ID" value="KII84924.1"/>
    <property type="molecule type" value="Genomic_DNA"/>
</dbReference>
<gene>
    <name evidence="2" type="ORF">PLICRDRAFT_45765</name>
</gene>
<sequence>MPIKTPNRLDSLDCEPSSDASVLFFLVFASAIVIRGIASDVYGRNVERLRQDRGTDTQGPWNRCGCAKSLVCGASCANVVAAIRNREARRTIAGERDPTYIYLM</sequence>
<accession>A0A0C9T6F8</accession>
<dbReference type="Proteomes" id="UP000053263">
    <property type="component" value="Unassembled WGS sequence"/>
</dbReference>
<keyword evidence="3" id="KW-1185">Reference proteome</keyword>
<organism evidence="2 3">
    <name type="scientific">Plicaturopsis crispa FD-325 SS-3</name>
    <dbReference type="NCBI Taxonomy" id="944288"/>
    <lineage>
        <taxon>Eukaryota</taxon>
        <taxon>Fungi</taxon>
        <taxon>Dikarya</taxon>
        <taxon>Basidiomycota</taxon>
        <taxon>Agaricomycotina</taxon>
        <taxon>Agaricomycetes</taxon>
        <taxon>Agaricomycetidae</taxon>
        <taxon>Amylocorticiales</taxon>
        <taxon>Amylocorticiaceae</taxon>
        <taxon>Plicatura</taxon>
        <taxon>Plicaturopsis crispa</taxon>
    </lineage>
</organism>
<protein>
    <submittedName>
        <fullName evidence="2">Uncharacterized protein</fullName>
    </submittedName>
</protein>
<dbReference type="AlphaFoldDB" id="A0A0C9T6F8"/>
<keyword evidence="1" id="KW-0812">Transmembrane</keyword>